<dbReference type="AlphaFoldDB" id="U2QZQ0"/>
<gene>
    <name evidence="1" type="ORF">HMPREF0367_00342</name>
</gene>
<dbReference type="HOGENOM" id="CLU_2301654_0_0_9"/>
<evidence type="ECO:0000313" key="2">
    <source>
        <dbReference type="Proteomes" id="UP000016658"/>
    </source>
</evidence>
<organism evidence="1 2">
    <name type="scientific">Faecalitalea cylindroides ATCC 27803</name>
    <dbReference type="NCBI Taxonomy" id="649755"/>
    <lineage>
        <taxon>Bacteria</taxon>
        <taxon>Bacillati</taxon>
        <taxon>Bacillota</taxon>
        <taxon>Erysipelotrichia</taxon>
        <taxon>Erysipelotrichales</taxon>
        <taxon>Erysipelotrichaceae</taxon>
        <taxon>Faecalitalea</taxon>
    </lineage>
</organism>
<comment type="caution">
    <text evidence="1">The sequence shown here is derived from an EMBL/GenBank/DDBJ whole genome shotgun (WGS) entry which is preliminary data.</text>
</comment>
<protein>
    <submittedName>
        <fullName evidence="1">Uncharacterized protein</fullName>
    </submittedName>
</protein>
<dbReference type="EMBL" id="AWVI01000018">
    <property type="protein sequence ID" value="ERK46793.1"/>
    <property type="molecule type" value="Genomic_DNA"/>
</dbReference>
<dbReference type="RefSeq" id="WP_035400675.1">
    <property type="nucleotide sequence ID" value="NZ_KI270975.1"/>
</dbReference>
<dbReference type="Proteomes" id="UP000016658">
    <property type="component" value="Unassembled WGS sequence"/>
</dbReference>
<reference evidence="1 2" key="1">
    <citation type="submission" date="2013-06" db="EMBL/GenBank/DDBJ databases">
        <authorList>
            <person name="Weinstock G."/>
            <person name="Sodergren E."/>
            <person name="Lobos E.A."/>
            <person name="Fulton L."/>
            <person name="Fulton R."/>
            <person name="Courtney L."/>
            <person name="Fronick C."/>
            <person name="O'Laughlin M."/>
            <person name="Godfrey J."/>
            <person name="Wilson R.M."/>
            <person name="Miner T."/>
            <person name="Farmer C."/>
            <person name="Delehaunty K."/>
            <person name="Cordes M."/>
            <person name="Minx P."/>
            <person name="Tomlinson C."/>
            <person name="Chen J."/>
            <person name="Wollam A."/>
            <person name="Pepin K.H."/>
            <person name="Bhonagiri V."/>
            <person name="Zhang X."/>
            <person name="Warren W."/>
            <person name="Mitreva M."/>
            <person name="Mardis E.R."/>
            <person name="Wilson R.K."/>
        </authorList>
    </citation>
    <scope>NUCLEOTIDE SEQUENCE [LARGE SCALE GENOMIC DNA]</scope>
    <source>
        <strain evidence="1 2">ATCC 27803</strain>
    </source>
</reference>
<proteinExistence type="predicted"/>
<name>U2QZQ0_9FIRM</name>
<accession>U2QZQ0</accession>
<sequence>MAPLTLDSNLYNDLSNQYQNNKDNITLKVYRDALETAKKYDKEEIQYVLFKLRYINSDVNSGVDEINLSINFGTRIFNILTGRQYKLAFIYSILEAALDD</sequence>
<evidence type="ECO:0000313" key="1">
    <source>
        <dbReference type="EMBL" id="ERK46793.1"/>
    </source>
</evidence>